<evidence type="ECO:0000313" key="2">
    <source>
        <dbReference type="EMBL" id="RUQ81837.1"/>
    </source>
</evidence>
<name>A0A2P8GSR9_9MICO</name>
<dbReference type="RefSeq" id="WP_127054541.1">
    <property type="nucleotide sequence ID" value="NZ_PYAU01000001.1"/>
</dbReference>
<dbReference type="Proteomes" id="UP000268291">
    <property type="component" value="Unassembled WGS sequence"/>
</dbReference>
<dbReference type="AlphaFoldDB" id="A0A2P8GSR9"/>
<sequence>MSGLPKPIRVERRMWVCMRNDPVLPKAEIRLVRRTPMDGGPTIEQYRVITWSIVPEERRLIGYYWTLHEANAAVLYDVTVPDTVVQGQDAFGAYKAAAGMRAALDMGVPTPDSV</sequence>
<reference evidence="2 4" key="2">
    <citation type="submission" date="2018-12" db="EMBL/GenBank/DDBJ databases">
        <authorList>
            <person name="hu s."/>
            <person name="Xu Y."/>
            <person name="Xu B."/>
            <person name="Li F."/>
        </authorList>
    </citation>
    <scope>NUCLEOTIDE SEQUENCE [LARGE SCALE GENOMIC DNA]</scope>
    <source>
        <strain evidence="2 4">KSW2-17</strain>
    </source>
</reference>
<evidence type="ECO:0000313" key="3">
    <source>
        <dbReference type="Proteomes" id="UP000241203"/>
    </source>
</evidence>
<proteinExistence type="predicted"/>
<reference evidence="1 3" key="1">
    <citation type="submission" date="2018-03" db="EMBL/GenBank/DDBJ databases">
        <title>Genomic Encyclopedia of Archaeal and Bacterial Type Strains, Phase II (KMG-II): from individual species to whole genera.</title>
        <authorList>
            <person name="Goeker M."/>
        </authorList>
    </citation>
    <scope>NUCLEOTIDE SEQUENCE [LARGE SCALE GENOMIC DNA]</scope>
    <source>
        <strain evidence="1 3">DSM 21548</strain>
    </source>
</reference>
<dbReference type="EMBL" id="PYAU01000001">
    <property type="protein sequence ID" value="PSL37004.1"/>
    <property type="molecule type" value="Genomic_DNA"/>
</dbReference>
<accession>A0A2P8GSR9</accession>
<evidence type="ECO:0000313" key="4">
    <source>
        <dbReference type="Proteomes" id="UP000268291"/>
    </source>
</evidence>
<gene>
    <name evidence="1" type="ORF">CLV49_0607</name>
    <name evidence="2" type="ORF">ELQ93_17570</name>
</gene>
<dbReference type="Proteomes" id="UP000241203">
    <property type="component" value="Unassembled WGS sequence"/>
</dbReference>
<dbReference type="OrthoDB" id="5007302at2"/>
<keyword evidence="4" id="KW-1185">Reference proteome</keyword>
<dbReference type="EMBL" id="RZGY01000005">
    <property type="protein sequence ID" value="RUQ81837.1"/>
    <property type="molecule type" value="Genomic_DNA"/>
</dbReference>
<evidence type="ECO:0000313" key="1">
    <source>
        <dbReference type="EMBL" id="PSL37004.1"/>
    </source>
</evidence>
<comment type="caution">
    <text evidence="1">The sequence shown here is derived from an EMBL/GenBank/DDBJ whole genome shotgun (WGS) entry which is preliminary data.</text>
</comment>
<organism evidence="1 3">
    <name type="scientific">Labedella gwakjiensis</name>
    <dbReference type="NCBI Taxonomy" id="390269"/>
    <lineage>
        <taxon>Bacteria</taxon>
        <taxon>Bacillati</taxon>
        <taxon>Actinomycetota</taxon>
        <taxon>Actinomycetes</taxon>
        <taxon>Micrococcales</taxon>
        <taxon>Microbacteriaceae</taxon>
        <taxon>Labedella</taxon>
    </lineage>
</organism>
<protein>
    <submittedName>
        <fullName evidence="1">Uncharacterized protein</fullName>
    </submittedName>
</protein>